<name>A0AAN7PJM5_9COLE</name>
<evidence type="ECO:0000256" key="4">
    <source>
        <dbReference type="ARBA" id="ARBA00023180"/>
    </source>
</evidence>
<dbReference type="AlphaFoldDB" id="A0AAN7PJM5"/>
<gene>
    <name evidence="7" type="ORF">RN001_000127</name>
</gene>
<dbReference type="SUPFAM" id="SSF51445">
    <property type="entry name" value="(Trans)glycosidases"/>
    <property type="match status" value="2"/>
</dbReference>
<feature type="chain" id="PRO_5042916277" description="Lactase-phlorizin hydrolase" evidence="6">
    <location>
        <begin position="23"/>
        <end position="933"/>
    </location>
</feature>
<comment type="subunit">
    <text evidence="2">Homodimer.</text>
</comment>
<dbReference type="GO" id="GO:0005975">
    <property type="term" value="P:carbohydrate metabolic process"/>
    <property type="evidence" value="ECO:0007669"/>
    <property type="project" value="InterPro"/>
</dbReference>
<dbReference type="GO" id="GO:0008422">
    <property type="term" value="F:beta-glucosidase activity"/>
    <property type="evidence" value="ECO:0007669"/>
    <property type="project" value="TreeGrafter"/>
</dbReference>
<keyword evidence="8" id="KW-1185">Reference proteome</keyword>
<accession>A0AAN7PJM5</accession>
<keyword evidence="6" id="KW-0732">Signal</keyword>
<evidence type="ECO:0000256" key="2">
    <source>
        <dbReference type="ARBA" id="ARBA00011738"/>
    </source>
</evidence>
<protein>
    <recommendedName>
        <fullName evidence="9">Lactase-phlorizin hydrolase</fullName>
    </recommendedName>
</protein>
<dbReference type="InterPro" id="IPR001360">
    <property type="entry name" value="Glyco_hydro_1"/>
</dbReference>
<keyword evidence="5" id="KW-0326">Glycosidase</keyword>
<comment type="similarity">
    <text evidence="1">Belongs to the glycosyl hydrolase 1 family.</text>
</comment>
<reference evidence="8" key="1">
    <citation type="submission" date="2023-01" db="EMBL/GenBank/DDBJ databases">
        <title>Key to firefly adult light organ development and bioluminescence: homeobox transcription factors regulate luciferase expression and transportation to peroxisome.</title>
        <authorList>
            <person name="Fu X."/>
        </authorList>
    </citation>
    <scope>NUCLEOTIDE SEQUENCE [LARGE SCALE GENOMIC DNA]</scope>
</reference>
<sequence length="933" mass="108174">MHLQRQLLFFCVLLFKTDYGTSRIALLPSDLLLGSATSAYQIEGAWNEDGKGENIWDRMTHTMPEKIMDGSNGDVACNSYNKLNEDIAIIKHLGLQFYRFSLSWSRILPNGTLNKINQAGIDYYNNLINKLIEINVIPVVTIYHWDLPQALQEYGGLINPYFEKWFEAYANFVFEQFGDRIKLWITVNEPKQICSTSYSEGKYAPAIVSDGIGNYICGHNVLKAHARAYHLYDTIYKPTQRGKIGINIEYSWFEPASTSVKDQEAAERKKQFDFGVYVHPIYSKDGDYPKLVKNLVSERSKMEGFERSRLPAFSPLEISLIKNTSDFFGLNYYATLKIKDKEAEPIGDPSEEKDTNVEVIMEHENDKPWSYYFKTAPWAFRKALNEIKTRYNDPEIYIFETGIPDEGEVDDQARIRYYTLNLEAILSAIQDDKIKVRAFTAWSLIDSFEWRSGYTEVLNTKKFPNDFVFGTATSSYQIEGAWNVDGKGISEWDHFTHNHPEKIADGSNADITCNSYYKTKEDVNLLKNLGVDFYRFSISWARILPGGFSNKVNKAGIQYYNNLINELLANKIEPMVTMYHWELPQYISNLGGFTNEEIVHWFEDFAKVLFENFGDRVKMWITFNEPRIMCDFGYSMGLFPPGVAQSGIANYLCTHNLLKAHARVYQLYNQKFRNQQKGRVGIAPDCQWYEPGTNSTEDLNAAIRQRHFDFGRILHPILTDSGDYPDVMKNLVYNRSKKEGFSKSRLPKFTEKEIALLKDSIDFLAMNHYTSFLSFYELQKIGEPGTEKDLEARHEHDPSWPSSSMKLFKVVPWGVRKVLKWIKDVYKPVDIYITENGYAGVEELNDQSRISYHKWYLSHILDSIHIDEVPVKGYTVWSFLDAFEWDSGYTLSFGLYHVNFSDPTRPRTPKKSVDFYKKLIKEKRLPHQEKDEL</sequence>
<evidence type="ECO:0000256" key="5">
    <source>
        <dbReference type="ARBA" id="ARBA00023295"/>
    </source>
</evidence>
<evidence type="ECO:0000256" key="3">
    <source>
        <dbReference type="ARBA" id="ARBA00022801"/>
    </source>
</evidence>
<keyword evidence="4" id="KW-0325">Glycoprotein</keyword>
<dbReference type="InterPro" id="IPR017853">
    <property type="entry name" value="GH"/>
</dbReference>
<dbReference type="Pfam" id="PF00232">
    <property type="entry name" value="Glyco_hydro_1"/>
    <property type="match status" value="2"/>
</dbReference>
<dbReference type="Gene3D" id="3.20.20.80">
    <property type="entry name" value="Glycosidases"/>
    <property type="match status" value="2"/>
</dbReference>
<dbReference type="PROSITE" id="PS00653">
    <property type="entry name" value="GLYCOSYL_HYDROL_F1_2"/>
    <property type="match status" value="1"/>
</dbReference>
<evidence type="ECO:0000256" key="6">
    <source>
        <dbReference type="SAM" id="SignalP"/>
    </source>
</evidence>
<dbReference type="InterPro" id="IPR033132">
    <property type="entry name" value="GH_1_N_CS"/>
</dbReference>
<dbReference type="PANTHER" id="PTHR10353">
    <property type="entry name" value="GLYCOSYL HYDROLASE"/>
    <property type="match status" value="1"/>
</dbReference>
<dbReference type="Proteomes" id="UP001353858">
    <property type="component" value="Unassembled WGS sequence"/>
</dbReference>
<dbReference type="EMBL" id="JARPUR010000001">
    <property type="protein sequence ID" value="KAK4883856.1"/>
    <property type="molecule type" value="Genomic_DNA"/>
</dbReference>
<evidence type="ECO:0008006" key="9">
    <source>
        <dbReference type="Google" id="ProtNLM"/>
    </source>
</evidence>
<feature type="signal peptide" evidence="6">
    <location>
        <begin position="1"/>
        <end position="22"/>
    </location>
</feature>
<dbReference type="FunFam" id="3.20.20.80:FF:000013">
    <property type="entry name" value="lactase-phlorizin hydrolase"/>
    <property type="match status" value="2"/>
</dbReference>
<comment type="caution">
    <text evidence="7">The sequence shown here is derived from an EMBL/GenBank/DDBJ whole genome shotgun (WGS) entry which is preliminary data.</text>
</comment>
<organism evidence="7 8">
    <name type="scientific">Aquatica leii</name>
    <dbReference type="NCBI Taxonomy" id="1421715"/>
    <lineage>
        <taxon>Eukaryota</taxon>
        <taxon>Metazoa</taxon>
        <taxon>Ecdysozoa</taxon>
        <taxon>Arthropoda</taxon>
        <taxon>Hexapoda</taxon>
        <taxon>Insecta</taxon>
        <taxon>Pterygota</taxon>
        <taxon>Neoptera</taxon>
        <taxon>Endopterygota</taxon>
        <taxon>Coleoptera</taxon>
        <taxon>Polyphaga</taxon>
        <taxon>Elateriformia</taxon>
        <taxon>Elateroidea</taxon>
        <taxon>Lampyridae</taxon>
        <taxon>Luciolinae</taxon>
        <taxon>Aquatica</taxon>
    </lineage>
</organism>
<evidence type="ECO:0000256" key="1">
    <source>
        <dbReference type="ARBA" id="ARBA00010838"/>
    </source>
</evidence>
<evidence type="ECO:0000313" key="7">
    <source>
        <dbReference type="EMBL" id="KAK4883856.1"/>
    </source>
</evidence>
<evidence type="ECO:0000313" key="8">
    <source>
        <dbReference type="Proteomes" id="UP001353858"/>
    </source>
</evidence>
<keyword evidence="3" id="KW-0378">Hydrolase</keyword>
<dbReference type="PANTHER" id="PTHR10353:SF36">
    <property type="entry name" value="LP05116P"/>
    <property type="match status" value="1"/>
</dbReference>
<dbReference type="PRINTS" id="PR00131">
    <property type="entry name" value="GLHYDRLASE1"/>
</dbReference>
<proteinExistence type="inferred from homology"/>